<dbReference type="GO" id="GO:0000723">
    <property type="term" value="P:telomere maintenance"/>
    <property type="evidence" value="ECO:0007669"/>
    <property type="project" value="InterPro"/>
</dbReference>
<keyword evidence="1" id="KW-0378">Hydrolase</keyword>
<feature type="domain" description="DNA helicase Pif1-like DEAD-box helicase" evidence="2">
    <location>
        <begin position="495"/>
        <end position="624"/>
    </location>
</feature>
<reference evidence="4" key="2">
    <citation type="submission" date="2021-03" db="UniProtKB">
        <authorList>
            <consortium name="EnsemblPlants"/>
        </authorList>
    </citation>
    <scope>IDENTIFICATION</scope>
</reference>
<dbReference type="GO" id="GO:0006310">
    <property type="term" value="P:DNA recombination"/>
    <property type="evidence" value="ECO:0007669"/>
    <property type="project" value="UniProtKB-KW"/>
</dbReference>
<comment type="catalytic activity">
    <reaction evidence="1">
        <text>ATP + H2O = ADP + phosphate + H(+)</text>
        <dbReference type="Rhea" id="RHEA:13065"/>
        <dbReference type="ChEBI" id="CHEBI:15377"/>
        <dbReference type="ChEBI" id="CHEBI:15378"/>
        <dbReference type="ChEBI" id="CHEBI:30616"/>
        <dbReference type="ChEBI" id="CHEBI:43474"/>
        <dbReference type="ChEBI" id="CHEBI:456216"/>
        <dbReference type="EC" id="5.6.2.3"/>
    </reaction>
</comment>
<evidence type="ECO:0000313" key="4">
    <source>
        <dbReference type="EnsemblPlants" id="AUR62013596-RA:cds"/>
    </source>
</evidence>
<feature type="domain" description="Helitron helicase-like" evidence="3">
    <location>
        <begin position="141"/>
        <end position="242"/>
    </location>
</feature>
<dbReference type="GO" id="GO:0016787">
    <property type="term" value="F:hydrolase activity"/>
    <property type="evidence" value="ECO:0007669"/>
    <property type="project" value="UniProtKB-KW"/>
</dbReference>
<dbReference type="GO" id="GO:0043139">
    <property type="term" value="F:5'-3' DNA helicase activity"/>
    <property type="evidence" value="ECO:0007669"/>
    <property type="project" value="UniProtKB-EC"/>
</dbReference>
<dbReference type="Proteomes" id="UP000596660">
    <property type="component" value="Unplaced"/>
</dbReference>
<keyword evidence="1" id="KW-0067">ATP-binding</keyword>
<dbReference type="Gene3D" id="3.40.50.300">
    <property type="entry name" value="P-loop containing nucleotide triphosphate hydrolases"/>
    <property type="match status" value="1"/>
</dbReference>
<organism evidence="4 5">
    <name type="scientific">Chenopodium quinoa</name>
    <name type="common">Quinoa</name>
    <dbReference type="NCBI Taxonomy" id="63459"/>
    <lineage>
        <taxon>Eukaryota</taxon>
        <taxon>Viridiplantae</taxon>
        <taxon>Streptophyta</taxon>
        <taxon>Embryophyta</taxon>
        <taxon>Tracheophyta</taxon>
        <taxon>Spermatophyta</taxon>
        <taxon>Magnoliopsida</taxon>
        <taxon>eudicotyledons</taxon>
        <taxon>Gunneridae</taxon>
        <taxon>Pentapetalae</taxon>
        <taxon>Caryophyllales</taxon>
        <taxon>Chenopodiaceae</taxon>
        <taxon>Chenopodioideae</taxon>
        <taxon>Atripliceae</taxon>
        <taxon>Chenopodium</taxon>
    </lineage>
</organism>
<dbReference type="InterPro" id="IPR010285">
    <property type="entry name" value="DNA_helicase_pif1-like_DEAD"/>
</dbReference>
<keyword evidence="5" id="KW-1185">Reference proteome</keyword>
<dbReference type="Pfam" id="PF05970">
    <property type="entry name" value="PIF1"/>
    <property type="match status" value="1"/>
</dbReference>
<dbReference type="GO" id="GO:0005524">
    <property type="term" value="F:ATP binding"/>
    <property type="evidence" value="ECO:0007669"/>
    <property type="project" value="UniProtKB-KW"/>
</dbReference>
<dbReference type="InterPro" id="IPR025476">
    <property type="entry name" value="Helitron_helicase-like"/>
</dbReference>
<name>A0A803LHZ9_CHEQI</name>
<dbReference type="EC" id="5.6.2.3" evidence="1"/>
<keyword evidence="1" id="KW-0233">DNA recombination</keyword>
<protein>
    <recommendedName>
        <fullName evidence="1">ATP-dependent DNA helicase</fullName>
        <ecNumber evidence="1">5.6.2.3</ecNumber>
    </recommendedName>
</protein>
<keyword evidence="1" id="KW-0227">DNA damage</keyword>
<evidence type="ECO:0000259" key="2">
    <source>
        <dbReference type="Pfam" id="PF05970"/>
    </source>
</evidence>
<dbReference type="AlphaFoldDB" id="A0A803LHZ9"/>
<keyword evidence="1" id="KW-0547">Nucleotide-binding</keyword>
<evidence type="ECO:0000256" key="1">
    <source>
        <dbReference type="RuleBase" id="RU363044"/>
    </source>
</evidence>
<dbReference type="InterPro" id="IPR027417">
    <property type="entry name" value="P-loop_NTPase"/>
</dbReference>
<dbReference type="Gramene" id="AUR62013596-RA">
    <property type="protein sequence ID" value="AUR62013596-RA:cds"/>
    <property type="gene ID" value="AUR62013596"/>
</dbReference>
<dbReference type="PANTHER" id="PTHR10492">
    <property type="match status" value="1"/>
</dbReference>
<reference evidence="4" key="1">
    <citation type="journal article" date="2017" name="Nature">
        <title>The genome of Chenopodium quinoa.</title>
        <authorList>
            <person name="Jarvis D.E."/>
            <person name="Ho Y.S."/>
            <person name="Lightfoot D.J."/>
            <person name="Schmoeckel S.M."/>
            <person name="Li B."/>
            <person name="Borm T.J.A."/>
            <person name="Ohyanagi H."/>
            <person name="Mineta K."/>
            <person name="Michell C.T."/>
            <person name="Saber N."/>
            <person name="Kharbatia N.M."/>
            <person name="Rupper R.R."/>
            <person name="Sharp A.R."/>
            <person name="Dally N."/>
            <person name="Boughton B.A."/>
            <person name="Woo Y.H."/>
            <person name="Gao G."/>
            <person name="Schijlen E.G.W.M."/>
            <person name="Guo X."/>
            <person name="Momin A.A."/>
            <person name="Negrao S."/>
            <person name="Al-Babili S."/>
            <person name="Gehring C."/>
            <person name="Roessner U."/>
            <person name="Jung C."/>
            <person name="Murphy K."/>
            <person name="Arold S.T."/>
            <person name="Gojobori T."/>
            <person name="van der Linden C.G."/>
            <person name="van Loo E.N."/>
            <person name="Jellen E.N."/>
            <person name="Maughan P.J."/>
            <person name="Tester M."/>
        </authorList>
    </citation>
    <scope>NUCLEOTIDE SEQUENCE [LARGE SCALE GENOMIC DNA]</scope>
    <source>
        <strain evidence="4">cv. PI 614886</strain>
    </source>
</reference>
<dbReference type="GO" id="GO:0006281">
    <property type="term" value="P:DNA repair"/>
    <property type="evidence" value="ECO:0007669"/>
    <property type="project" value="UniProtKB-KW"/>
</dbReference>
<dbReference type="Pfam" id="PF14214">
    <property type="entry name" value="Helitron_like_N"/>
    <property type="match status" value="1"/>
</dbReference>
<dbReference type="EnsemblPlants" id="AUR62013596-RA">
    <property type="protein sequence ID" value="AUR62013596-RA:cds"/>
    <property type="gene ID" value="AUR62013596"/>
</dbReference>
<comment type="similarity">
    <text evidence="1">Belongs to the helicase family.</text>
</comment>
<keyword evidence="1" id="KW-0234">DNA repair</keyword>
<dbReference type="OMA" id="EANCWAT"/>
<evidence type="ECO:0000259" key="3">
    <source>
        <dbReference type="Pfam" id="PF14214"/>
    </source>
</evidence>
<dbReference type="SUPFAM" id="SSF52540">
    <property type="entry name" value="P-loop containing nucleoside triphosphate hydrolases"/>
    <property type="match status" value="1"/>
</dbReference>
<sequence length="629" mass="71787">MCTTLVMKFIIELTHDLDPEIVDGLSKMLSENNQLAKVFKMARERLSNVEMHLVSVRLIGTHSKDGRQYNLLSRNELATLIVGNGESEGGQQDVIVEEKRRGLRRISENHPSFMALQYPLLFPYGEDGFRIDIPHRDAESTTRDTSPASIGQRVFLPSSFTTGPRYMVENYHDAMAICRWAGPPDLFITFTCNPKWQEITEFLADILGQGSEGRPDVVVRVFKLKLDELIRDLTTREHFGQTIEDHEHLDAVLERVGQKKTTLTEWMTANKLYAEAHDLTYVDFPTEWRWLSDERKEQKTKIGTSIGRIYFAHPAFGEKYYLRLLLNIVKGATCFEDIKTVGGIIHPTYKAACHALGLLIGDNEWHECLHEAVIWATSTQLRNLFATILLFCEVSDPKYLWEKHWEALSDDTTHRQRQRLGIANLSLTKEQLQNYALYEIEKLLNIENRSLIDYHGIPLPDATLLQDSGNRMVLEEQNYDTQSLARNACDLENGLNAEQRNVYDNILEAVYHNTGKLSFVYGSGGSGKTYLWKALISKLRSEEHIVLAVASLGISALLLPLGRTAHSRFKIPMNLNENSCCSIEQGSDLAELIHKTKLIIWDEAPMVHRYAFEAVDRTLRDIMQLYSKG</sequence>
<proteinExistence type="inferred from homology"/>
<evidence type="ECO:0000313" key="5">
    <source>
        <dbReference type="Proteomes" id="UP000596660"/>
    </source>
</evidence>
<keyword evidence="1" id="KW-0347">Helicase</keyword>
<comment type="cofactor">
    <cofactor evidence="1">
        <name>Mg(2+)</name>
        <dbReference type="ChEBI" id="CHEBI:18420"/>
    </cofactor>
</comment>
<accession>A0A803LHZ9</accession>
<dbReference type="PANTHER" id="PTHR10492:SF90">
    <property type="entry name" value="ATP-DEPENDENT DNA HELICASE"/>
    <property type="match status" value="1"/>
</dbReference>